<dbReference type="AlphaFoldDB" id="A0A370HZC8"/>
<organism evidence="1 2">
    <name type="scientific">Nocardia pseudobrasiliensis</name>
    <dbReference type="NCBI Taxonomy" id="45979"/>
    <lineage>
        <taxon>Bacteria</taxon>
        <taxon>Bacillati</taxon>
        <taxon>Actinomycetota</taxon>
        <taxon>Actinomycetes</taxon>
        <taxon>Mycobacteriales</taxon>
        <taxon>Nocardiaceae</taxon>
        <taxon>Nocardia</taxon>
    </lineage>
</organism>
<keyword evidence="2" id="KW-1185">Reference proteome</keyword>
<name>A0A370HZC8_9NOCA</name>
<comment type="caution">
    <text evidence="1">The sequence shown here is derived from an EMBL/GenBank/DDBJ whole genome shotgun (WGS) entry which is preliminary data.</text>
</comment>
<protein>
    <submittedName>
        <fullName evidence="1">Uncharacterized protein</fullName>
    </submittedName>
</protein>
<reference evidence="1 2" key="1">
    <citation type="submission" date="2018-07" db="EMBL/GenBank/DDBJ databases">
        <title>Genomic Encyclopedia of Type Strains, Phase IV (KMG-IV): sequencing the most valuable type-strain genomes for metagenomic binning, comparative biology and taxonomic classification.</title>
        <authorList>
            <person name="Goeker M."/>
        </authorList>
    </citation>
    <scope>NUCLEOTIDE SEQUENCE [LARGE SCALE GENOMIC DNA]</scope>
    <source>
        <strain evidence="1 2">DSM 44290</strain>
    </source>
</reference>
<sequence length="180" mass="19588">MVANGIGMRIAHLRALIEQPATGGAERATALRMLDRLLREEQRGRPGADRRYGRHYDRVARHAGLAEIADRIRADIAFAQTFSAPGLPPELEMSNPVRDAPSGISYSVDVPFDGRIVITIMDVPPGWGWVLDEGCRTVSPALRTLAGELAEILAAYNHDGADVGARFFGGVRTEDATLVW</sequence>
<dbReference type="Proteomes" id="UP000254869">
    <property type="component" value="Unassembled WGS sequence"/>
</dbReference>
<dbReference type="STRING" id="1210086.GCA_001613105_05479"/>
<evidence type="ECO:0000313" key="1">
    <source>
        <dbReference type="EMBL" id="RDI63857.1"/>
    </source>
</evidence>
<accession>A0A370HZC8</accession>
<dbReference type="EMBL" id="QQBC01000009">
    <property type="protein sequence ID" value="RDI63857.1"/>
    <property type="molecule type" value="Genomic_DNA"/>
</dbReference>
<proteinExistence type="predicted"/>
<gene>
    <name evidence="1" type="ORF">DFR76_109197</name>
</gene>
<evidence type="ECO:0000313" key="2">
    <source>
        <dbReference type="Proteomes" id="UP000254869"/>
    </source>
</evidence>